<proteinExistence type="predicted"/>
<name>A0A1R3G1U0_COCAP</name>
<dbReference type="EMBL" id="AWWV01015619">
    <property type="protein sequence ID" value="OMO52035.1"/>
    <property type="molecule type" value="Genomic_DNA"/>
</dbReference>
<keyword evidence="3" id="KW-1185">Reference proteome</keyword>
<accession>A0A1R3G1U0</accession>
<organism evidence="2 3">
    <name type="scientific">Corchorus capsularis</name>
    <name type="common">Jute</name>
    <dbReference type="NCBI Taxonomy" id="210143"/>
    <lineage>
        <taxon>Eukaryota</taxon>
        <taxon>Viridiplantae</taxon>
        <taxon>Streptophyta</taxon>
        <taxon>Embryophyta</taxon>
        <taxon>Tracheophyta</taxon>
        <taxon>Spermatophyta</taxon>
        <taxon>Magnoliopsida</taxon>
        <taxon>eudicotyledons</taxon>
        <taxon>Gunneridae</taxon>
        <taxon>Pentapetalae</taxon>
        <taxon>rosids</taxon>
        <taxon>malvids</taxon>
        <taxon>Malvales</taxon>
        <taxon>Malvaceae</taxon>
        <taxon>Grewioideae</taxon>
        <taxon>Apeibeae</taxon>
        <taxon>Corchorus</taxon>
    </lineage>
</organism>
<dbReference type="OrthoDB" id="433924at2759"/>
<feature type="region of interest" description="Disordered" evidence="1">
    <location>
        <begin position="61"/>
        <end position="80"/>
    </location>
</feature>
<feature type="compositionally biased region" description="Polar residues" evidence="1">
    <location>
        <begin position="61"/>
        <end position="71"/>
    </location>
</feature>
<evidence type="ECO:0000313" key="2">
    <source>
        <dbReference type="EMBL" id="OMO52035.1"/>
    </source>
</evidence>
<evidence type="ECO:0000256" key="1">
    <source>
        <dbReference type="SAM" id="MobiDB-lite"/>
    </source>
</evidence>
<dbReference type="Gramene" id="OMO52035">
    <property type="protein sequence ID" value="OMO52035"/>
    <property type="gene ID" value="CCACVL1_29407"/>
</dbReference>
<comment type="caution">
    <text evidence="2">The sequence shown here is derived from an EMBL/GenBank/DDBJ whole genome shotgun (WGS) entry which is preliminary data.</text>
</comment>
<dbReference type="PANTHER" id="PTHR36395">
    <property type="entry name" value="RING-H2 ZINC FINGER PROTEIN"/>
    <property type="match status" value="1"/>
</dbReference>
<evidence type="ECO:0008006" key="4">
    <source>
        <dbReference type="Google" id="ProtNLM"/>
    </source>
</evidence>
<sequence>MLTTTKFPTPESLSEWLKLHIPEEEMNTWGVKPVPPTPHCQLRTVNCVVVRIQRPDGTILLESSQEMSNGSKRQRNRPLSEKLKANENDVVATTLRAVKEKLGSAENHETCGSYPGLSTRYIVTYVDAFVGDLPEEEFYKAEDEYAEYGDEMAAKTVTVKKHFWKWFTNSDPLLFHA</sequence>
<gene>
    <name evidence="2" type="ORF">CCACVL1_29407</name>
</gene>
<dbReference type="AlphaFoldDB" id="A0A1R3G1U0"/>
<dbReference type="Proteomes" id="UP000188268">
    <property type="component" value="Unassembled WGS sequence"/>
</dbReference>
<reference evidence="2 3" key="1">
    <citation type="submission" date="2013-09" db="EMBL/GenBank/DDBJ databases">
        <title>Corchorus capsularis genome sequencing.</title>
        <authorList>
            <person name="Alam M."/>
            <person name="Haque M.S."/>
            <person name="Islam M.S."/>
            <person name="Emdad E.M."/>
            <person name="Islam M.M."/>
            <person name="Ahmed B."/>
            <person name="Halim A."/>
            <person name="Hossen Q.M.M."/>
            <person name="Hossain M.Z."/>
            <person name="Ahmed R."/>
            <person name="Khan M.M."/>
            <person name="Islam R."/>
            <person name="Rashid M.M."/>
            <person name="Khan S.A."/>
            <person name="Rahman M.S."/>
            <person name="Alam M."/>
        </authorList>
    </citation>
    <scope>NUCLEOTIDE SEQUENCE [LARGE SCALE GENOMIC DNA]</scope>
    <source>
        <strain evidence="3">cv. CVL-1</strain>
        <tissue evidence="2">Whole seedling</tissue>
    </source>
</reference>
<protein>
    <recommendedName>
        <fullName evidence="4">Nudix hydrolase domain-containing protein</fullName>
    </recommendedName>
</protein>
<evidence type="ECO:0000313" key="3">
    <source>
        <dbReference type="Proteomes" id="UP000188268"/>
    </source>
</evidence>
<dbReference type="PANTHER" id="PTHR36395:SF1">
    <property type="entry name" value="RING-H2 ZINC FINGER PROTEIN"/>
    <property type="match status" value="1"/>
</dbReference>